<protein>
    <submittedName>
        <fullName evidence="2">Uncharacterized protein</fullName>
    </submittedName>
</protein>
<organism evidence="2 3">
    <name type="scientific">Methylobacterium aquaticum</name>
    <dbReference type="NCBI Taxonomy" id="270351"/>
    <lineage>
        <taxon>Bacteria</taxon>
        <taxon>Pseudomonadati</taxon>
        <taxon>Pseudomonadota</taxon>
        <taxon>Alphaproteobacteria</taxon>
        <taxon>Hyphomicrobiales</taxon>
        <taxon>Methylobacteriaceae</taxon>
        <taxon>Methylobacterium</taxon>
    </lineage>
</organism>
<proteinExistence type="predicted"/>
<dbReference type="EMBL" id="AP014704">
    <property type="protein sequence ID" value="BAQ47941.1"/>
    <property type="molecule type" value="Genomic_DNA"/>
</dbReference>
<evidence type="ECO:0000256" key="1">
    <source>
        <dbReference type="SAM" id="MobiDB-lite"/>
    </source>
</evidence>
<name>A0A0C6F5A3_9HYPH</name>
<dbReference type="AlphaFoldDB" id="A0A0C6F5A3"/>
<evidence type="ECO:0000313" key="3">
    <source>
        <dbReference type="Proteomes" id="UP000061432"/>
    </source>
</evidence>
<evidence type="ECO:0000313" key="2">
    <source>
        <dbReference type="EMBL" id="BAQ47941.1"/>
    </source>
</evidence>
<feature type="region of interest" description="Disordered" evidence="1">
    <location>
        <begin position="1"/>
        <end position="23"/>
    </location>
</feature>
<dbReference type="Proteomes" id="UP000061432">
    <property type="component" value="Chromosome"/>
</dbReference>
<reference evidence="3" key="2">
    <citation type="submission" date="2015-01" db="EMBL/GenBank/DDBJ databases">
        <title>Complete genome sequence of Methylobacterium aquaticum strain 22A.</title>
        <authorList>
            <person name="Tani A."/>
            <person name="Ogura Y."/>
            <person name="Hayashi T."/>
        </authorList>
    </citation>
    <scope>NUCLEOTIDE SEQUENCE [LARGE SCALE GENOMIC DNA]</scope>
    <source>
        <strain evidence="3">MA-22A</strain>
    </source>
</reference>
<reference evidence="2 3" key="1">
    <citation type="journal article" date="2015" name="Genome Announc.">
        <title>Complete Genome Sequence of Methylobacterium aquaticum Strain 22A, Isolated from Racomitrium japonicum Moss.</title>
        <authorList>
            <person name="Tani A."/>
            <person name="Ogura Y."/>
            <person name="Hayashi T."/>
            <person name="Kimbara K."/>
        </authorList>
    </citation>
    <scope>NUCLEOTIDE SEQUENCE [LARGE SCALE GENOMIC DNA]</scope>
    <source>
        <strain evidence="2 3">MA-22A</strain>
    </source>
</reference>
<accession>A0A0C6F5A3</accession>
<gene>
    <name evidence="2" type="ORF">Maq22A_c25205</name>
</gene>
<sequence length="68" mass="7354">MTGAAPAAPPRLHPDNKKGPRGALSHVRLACRRYRAAEYSEAPEAIGEVTVEKTLSTFWTSVKGAFET</sequence>
<dbReference type="KEGG" id="maqu:Maq22A_c25205"/>